<evidence type="ECO:0000313" key="1">
    <source>
        <dbReference type="EMBL" id="KPU44093.1"/>
    </source>
</evidence>
<name>A0A0P8YAQ5_9CLOT</name>
<dbReference type="EMBL" id="LKET01000032">
    <property type="protein sequence ID" value="KPU44093.1"/>
    <property type="molecule type" value="Genomic_DNA"/>
</dbReference>
<proteinExistence type="predicted"/>
<evidence type="ECO:0000313" key="2">
    <source>
        <dbReference type="Proteomes" id="UP000050326"/>
    </source>
</evidence>
<accession>A0A0P8YAQ5</accession>
<gene>
    <name evidence="1" type="ORF">OXPF_22600</name>
</gene>
<protein>
    <submittedName>
        <fullName evidence="1">Uncharacterized protein</fullName>
    </submittedName>
</protein>
<sequence length="166" mass="19382">MNNIFNKKKHKIKKVISMKRFIAELGIDFSEHLKQRMMELELRCVLTRDEDENRVDLKHVEHTYYNCNTNSEGNLDMNQKEYVYGQLVFTDDKLYFSESCTISNDVMQAPIVDVIYSSLNSESIVFNDGTHAKVIDDSNIDYIIDTLLTVFPQVSDEYIAIMSKYL</sequence>
<keyword evidence="2" id="KW-1185">Reference proteome</keyword>
<dbReference type="Proteomes" id="UP000050326">
    <property type="component" value="Unassembled WGS sequence"/>
</dbReference>
<organism evidence="1 2">
    <name type="scientific">Oxobacter pfennigii</name>
    <dbReference type="NCBI Taxonomy" id="36849"/>
    <lineage>
        <taxon>Bacteria</taxon>
        <taxon>Bacillati</taxon>
        <taxon>Bacillota</taxon>
        <taxon>Clostridia</taxon>
        <taxon>Eubacteriales</taxon>
        <taxon>Clostridiaceae</taxon>
        <taxon>Oxobacter</taxon>
    </lineage>
</organism>
<comment type="caution">
    <text evidence="1">The sequence shown here is derived from an EMBL/GenBank/DDBJ whole genome shotgun (WGS) entry which is preliminary data.</text>
</comment>
<reference evidence="1 2" key="1">
    <citation type="submission" date="2015-09" db="EMBL/GenBank/DDBJ databases">
        <title>Genome sequence of Oxobacter pfennigii DSM 3222.</title>
        <authorList>
            <person name="Poehlein A."/>
            <person name="Bengelsdorf F.R."/>
            <person name="Schiel-Bengelsdorf B."/>
            <person name="Duerre P."/>
            <person name="Daniel R."/>
        </authorList>
    </citation>
    <scope>NUCLEOTIDE SEQUENCE [LARGE SCALE GENOMIC DNA]</scope>
    <source>
        <strain evidence="1 2">DSM 3222</strain>
    </source>
</reference>
<dbReference type="PATRIC" id="fig|36849.3.peg.2382"/>
<dbReference type="AlphaFoldDB" id="A0A0P8YAQ5"/>